<dbReference type="AlphaFoldDB" id="A0A8G2C0Q4"/>
<evidence type="ECO:0000313" key="14">
    <source>
        <dbReference type="EMBL" id="SFL40885.1"/>
    </source>
</evidence>
<evidence type="ECO:0000256" key="7">
    <source>
        <dbReference type="ARBA" id="ARBA00029500"/>
    </source>
</evidence>
<dbReference type="RefSeq" id="WP_092189586.1">
    <property type="nucleotide sequence ID" value="NZ_FOTO01000002.1"/>
</dbReference>
<evidence type="ECO:0000256" key="6">
    <source>
        <dbReference type="ARBA" id="ARBA00023163"/>
    </source>
</evidence>
<dbReference type="Pfam" id="PF25601">
    <property type="entry name" value="AAA_lid_14"/>
    <property type="match status" value="1"/>
</dbReference>
<dbReference type="InterPro" id="IPR003593">
    <property type="entry name" value="AAA+_ATPase"/>
</dbReference>
<dbReference type="FunFam" id="3.40.50.300:FF:000006">
    <property type="entry name" value="DNA-binding transcriptional regulator NtrC"/>
    <property type="match status" value="1"/>
</dbReference>
<dbReference type="GO" id="GO:0006355">
    <property type="term" value="P:regulation of DNA-templated transcription"/>
    <property type="evidence" value="ECO:0007669"/>
    <property type="project" value="InterPro"/>
</dbReference>
<dbReference type="PROSITE" id="PS00675">
    <property type="entry name" value="SIGMA54_INTERACT_1"/>
    <property type="match status" value="1"/>
</dbReference>
<dbReference type="PROSITE" id="PS51371">
    <property type="entry name" value="CBS"/>
    <property type="match status" value="1"/>
</dbReference>
<evidence type="ECO:0000259" key="13">
    <source>
        <dbReference type="PROSITE" id="PS51371"/>
    </source>
</evidence>
<keyword evidence="15" id="KW-1185">Reference proteome</keyword>
<dbReference type="Gene3D" id="1.10.10.60">
    <property type="entry name" value="Homeodomain-like"/>
    <property type="match status" value="1"/>
</dbReference>
<evidence type="ECO:0000259" key="11">
    <source>
        <dbReference type="PROSITE" id="PS50112"/>
    </source>
</evidence>
<dbReference type="Gene3D" id="1.10.8.60">
    <property type="match status" value="1"/>
</dbReference>
<keyword evidence="1" id="KW-0547">Nucleotide-binding</keyword>
<feature type="domain" description="CBS" evidence="13">
    <location>
        <begin position="7"/>
        <end position="63"/>
    </location>
</feature>
<reference evidence="14 15" key="1">
    <citation type="submission" date="2016-10" db="EMBL/GenBank/DDBJ databases">
        <authorList>
            <person name="Varghese N."/>
            <person name="Submissions S."/>
        </authorList>
    </citation>
    <scope>NUCLEOTIDE SEQUENCE [LARGE SCALE GENOMIC DNA]</scope>
    <source>
        <strain evidence="14 15">DSM 1741</strain>
    </source>
</reference>
<gene>
    <name evidence="14" type="ORF">SAMN05421830_10211</name>
</gene>
<keyword evidence="3" id="KW-0067">ATP-binding</keyword>
<protein>
    <recommendedName>
        <fullName evidence="7">HTH-type transcriptional regulatory protein TyrR</fullName>
    </recommendedName>
</protein>
<keyword evidence="8" id="KW-0129">CBS domain</keyword>
<dbReference type="InterPro" id="IPR000014">
    <property type="entry name" value="PAS"/>
</dbReference>
<dbReference type="SUPFAM" id="SSF46689">
    <property type="entry name" value="Homeodomain-like"/>
    <property type="match status" value="1"/>
</dbReference>
<accession>A0A8G2C0Q4</accession>
<evidence type="ECO:0000256" key="3">
    <source>
        <dbReference type="ARBA" id="ARBA00022840"/>
    </source>
</evidence>
<comment type="caution">
    <text evidence="14">The sequence shown here is derived from an EMBL/GenBank/DDBJ whole genome shotgun (WGS) entry which is preliminary data.</text>
</comment>
<evidence type="ECO:0000256" key="5">
    <source>
        <dbReference type="ARBA" id="ARBA00023125"/>
    </source>
</evidence>
<dbReference type="Proteomes" id="UP000199581">
    <property type="component" value="Unassembled WGS sequence"/>
</dbReference>
<dbReference type="PROSITE" id="PS50113">
    <property type="entry name" value="PAC"/>
    <property type="match status" value="1"/>
</dbReference>
<feature type="domain" description="Sigma-54 factor interaction" evidence="10">
    <location>
        <begin position="384"/>
        <end position="613"/>
    </location>
</feature>
<feature type="domain" description="PAC" evidence="12">
    <location>
        <begin position="308"/>
        <end position="359"/>
    </location>
</feature>
<evidence type="ECO:0000256" key="1">
    <source>
        <dbReference type="ARBA" id="ARBA00022741"/>
    </source>
</evidence>
<dbReference type="PROSITE" id="PS00688">
    <property type="entry name" value="SIGMA54_INTERACT_3"/>
    <property type="match status" value="1"/>
</dbReference>
<keyword evidence="4" id="KW-0805">Transcription regulation</keyword>
<dbReference type="Gene3D" id="3.30.450.20">
    <property type="entry name" value="PAS domain"/>
    <property type="match status" value="1"/>
</dbReference>
<dbReference type="OrthoDB" id="9763792at2"/>
<keyword evidence="6" id="KW-0804">Transcription</keyword>
<evidence type="ECO:0000259" key="12">
    <source>
        <dbReference type="PROSITE" id="PS50113"/>
    </source>
</evidence>
<evidence type="ECO:0000256" key="9">
    <source>
        <dbReference type="SAM" id="Coils"/>
    </source>
</evidence>
<dbReference type="NCBIfam" id="TIGR00229">
    <property type="entry name" value="sensory_box"/>
    <property type="match status" value="1"/>
</dbReference>
<dbReference type="Gene3D" id="3.10.580.10">
    <property type="entry name" value="CBS-domain"/>
    <property type="match status" value="1"/>
</dbReference>
<dbReference type="InterPro" id="IPR013767">
    <property type="entry name" value="PAS_fold"/>
</dbReference>
<dbReference type="InterPro" id="IPR000700">
    <property type="entry name" value="PAS-assoc_C"/>
</dbReference>
<keyword evidence="9" id="KW-0175">Coiled coil</keyword>
<name>A0A8G2C0Q4_DESNO</name>
<keyword evidence="5" id="KW-0238">DNA-binding</keyword>
<proteinExistence type="predicted"/>
<dbReference type="InterPro" id="IPR035965">
    <property type="entry name" value="PAS-like_dom_sf"/>
</dbReference>
<dbReference type="InterPro" id="IPR025943">
    <property type="entry name" value="Sigma_54_int_dom_ATP-bd_2"/>
</dbReference>
<keyword evidence="2" id="KW-0058">Aromatic hydrocarbons catabolism</keyword>
<dbReference type="Pfam" id="PF18024">
    <property type="entry name" value="HTH_50"/>
    <property type="match status" value="1"/>
</dbReference>
<dbReference type="PROSITE" id="PS50045">
    <property type="entry name" value="SIGMA54_INTERACT_4"/>
    <property type="match status" value="1"/>
</dbReference>
<dbReference type="EMBL" id="FOTO01000002">
    <property type="protein sequence ID" value="SFL40885.1"/>
    <property type="molecule type" value="Genomic_DNA"/>
</dbReference>
<dbReference type="SUPFAM" id="SSF55785">
    <property type="entry name" value="PYP-like sensor domain (PAS domain)"/>
    <property type="match status" value="1"/>
</dbReference>
<evidence type="ECO:0000256" key="4">
    <source>
        <dbReference type="ARBA" id="ARBA00023015"/>
    </source>
</evidence>
<dbReference type="InterPro" id="IPR027417">
    <property type="entry name" value="P-loop_NTPase"/>
</dbReference>
<dbReference type="PROSITE" id="PS50112">
    <property type="entry name" value="PAS"/>
    <property type="match status" value="1"/>
</dbReference>
<dbReference type="CDD" id="cd00130">
    <property type="entry name" value="PAS"/>
    <property type="match status" value="1"/>
</dbReference>
<dbReference type="Gene3D" id="3.40.50.300">
    <property type="entry name" value="P-loop containing nucleotide triphosphate hydrolases"/>
    <property type="match status" value="1"/>
</dbReference>
<dbReference type="SUPFAM" id="SSF54631">
    <property type="entry name" value="CBS-domain pair"/>
    <property type="match status" value="1"/>
</dbReference>
<evidence type="ECO:0000256" key="8">
    <source>
        <dbReference type="PROSITE-ProRule" id="PRU00703"/>
    </source>
</evidence>
<dbReference type="InterPro" id="IPR009057">
    <property type="entry name" value="Homeodomain-like_sf"/>
</dbReference>
<dbReference type="CDD" id="cd00009">
    <property type="entry name" value="AAA"/>
    <property type="match status" value="1"/>
</dbReference>
<dbReference type="InterPro" id="IPR025944">
    <property type="entry name" value="Sigma_54_int_dom_CS"/>
</dbReference>
<dbReference type="InterPro" id="IPR058031">
    <property type="entry name" value="AAA_lid_NorR"/>
</dbReference>
<dbReference type="CDD" id="cd02205">
    <property type="entry name" value="CBS_pair_SF"/>
    <property type="match status" value="1"/>
</dbReference>
<dbReference type="GO" id="GO:0003677">
    <property type="term" value="F:DNA binding"/>
    <property type="evidence" value="ECO:0007669"/>
    <property type="project" value="UniProtKB-KW"/>
</dbReference>
<dbReference type="SMART" id="SM00091">
    <property type="entry name" value="PAS"/>
    <property type="match status" value="2"/>
</dbReference>
<dbReference type="SMART" id="SM00382">
    <property type="entry name" value="AAA"/>
    <property type="match status" value="1"/>
</dbReference>
<dbReference type="Pfam" id="PF00571">
    <property type="entry name" value="CBS"/>
    <property type="match status" value="1"/>
</dbReference>
<organism evidence="14 15">
    <name type="scientific">Desulfomicrobium norvegicum (strain DSM 1741 / NCIMB 8310)</name>
    <name type="common">Desulfovibrio baculatus (strain Norway 4)</name>
    <name type="synonym">Desulfovibrio desulfuricans (strain Norway 4)</name>
    <dbReference type="NCBI Taxonomy" id="52561"/>
    <lineage>
        <taxon>Bacteria</taxon>
        <taxon>Pseudomonadati</taxon>
        <taxon>Thermodesulfobacteriota</taxon>
        <taxon>Desulfovibrionia</taxon>
        <taxon>Desulfovibrionales</taxon>
        <taxon>Desulfomicrobiaceae</taxon>
        <taxon>Desulfomicrobium</taxon>
    </lineage>
</organism>
<dbReference type="PANTHER" id="PTHR32071">
    <property type="entry name" value="TRANSCRIPTIONAL REGULATORY PROTEIN"/>
    <property type="match status" value="1"/>
</dbReference>
<dbReference type="Pfam" id="PF00158">
    <property type="entry name" value="Sigma54_activat"/>
    <property type="match status" value="1"/>
</dbReference>
<dbReference type="InterPro" id="IPR000644">
    <property type="entry name" value="CBS_dom"/>
</dbReference>
<dbReference type="SUPFAM" id="SSF52540">
    <property type="entry name" value="P-loop containing nucleoside triphosphate hydrolases"/>
    <property type="match status" value="1"/>
</dbReference>
<dbReference type="PANTHER" id="PTHR32071:SF57">
    <property type="entry name" value="C4-DICARBOXYLATE TRANSPORT TRANSCRIPTIONAL REGULATORY PROTEIN DCTD"/>
    <property type="match status" value="1"/>
</dbReference>
<dbReference type="InterPro" id="IPR002078">
    <property type="entry name" value="Sigma_54_int"/>
</dbReference>
<sequence length="705" mass="79309">MKVRDIMQVPVKVLRERTTLREAASFFRREMVRGVQVVDERGFSAGVFSYEELLNALATGSSLSDAISLHVRPMMCSVHPDTDIEELKRYGSSFLTVVDGSQILGGIDMMAVDDILRGGTISTRIPVYEVLMDMPEAAFLVDEKCCVRWINTTAGIWCTKEPTDVLGKKLAQVLTEEGFEIEVDPLDGQSIIIAWRDETRFLPITWPARFPDGSQKRIVLLRDVQEDMLRAREIAKLRSMSKELDAIIDSSFDGIFITDGNGRALRVNRAYERITGIRAKEVMGRPMAELVTEGFYDESVTLKVLQSRRIETIIQKVRDSKTIVVTGNPIFDDDGEIWRVVTNVRDVTELRKLQQELERLAELQNHYQRELDTLRRNINPNPEIIIRSKKMREIHDQAMRLAQVDSSVLITGESGVGKEVVARLIHDNSHRHRGPFVKISCAAIPEQLLESELFGYKAGAFTGALRSGKQGVFETANGGTLFLDEIGEMPLGLQAKLLRVLQERTIVPVGGVRETPIDVRIIAATNRDLDDMVQAKEFRSDLYYRLNVVPLFIPPLRERQEAIIDFVYHFLSRYNQKYGLNKQIEPDAMDMLIASKWPGNVRQLSNTMERLVVMARGDVITGAEAEKVLHSSRDNNSACAKTPRSVTLKEAVDLAERDALLQALRSHPSSRAAARALGVNQSTVVRKAQRHGIRIGESSMRSDIG</sequence>
<dbReference type="Pfam" id="PF00989">
    <property type="entry name" value="PAS"/>
    <property type="match status" value="1"/>
</dbReference>
<evidence type="ECO:0000313" key="15">
    <source>
        <dbReference type="Proteomes" id="UP000199581"/>
    </source>
</evidence>
<dbReference type="InterPro" id="IPR030828">
    <property type="entry name" value="HTH_TyrR"/>
</dbReference>
<dbReference type="PROSITE" id="PS00676">
    <property type="entry name" value="SIGMA54_INTERACT_2"/>
    <property type="match status" value="1"/>
</dbReference>
<feature type="coiled-coil region" evidence="9">
    <location>
        <begin position="343"/>
        <end position="377"/>
    </location>
</feature>
<evidence type="ECO:0000259" key="10">
    <source>
        <dbReference type="PROSITE" id="PS50045"/>
    </source>
</evidence>
<dbReference type="InterPro" id="IPR025662">
    <property type="entry name" value="Sigma_54_int_dom_ATP-bd_1"/>
</dbReference>
<evidence type="ECO:0000256" key="2">
    <source>
        <dbReference type="ARBA" id="ARBA00022797"/>
    </source>
</evidence>
<dbReference type="GO" id="GO:0005524">
    <property type="term" value="F:ATP binding"/>
    <property type="evidence" value="ECO:0007669"/>
    <property type="project" value="UniProtKB-KW"/>
</dbReference>
<feature type="domain" description="PAS" evidence="11">
    <location>
        <begin position="240"/>
        <end position="291"/>
    </location>
</feature>
<dbReference type="InterPro" id="IPR046342">
    <property type="entry name" value="CBS_dom_sf"/>
</dbReference>